<dbReference type="GeneID" id="5971323"/>
<dbReference type="Proteomes" id="UP000001055">
    <property type="component" value="Unassembled WGS sequence"/>
</dbReference>
<name>Q0UWE9_PHANO</name>
<dbReference type="HOGENOM" id="CLU_1107460_0_0_1"/>
<evidence type="ECO:0000313" key="2">
    <source>
        <dbReference type="Proteomes" id="UP000001055"/>
    </source>
</evidence>
<dbReference type="eggNOG" id="ENOG502RJN1">
    <property type="taxonomic scope" value="Eukaryota"/>
</dbReference>
<dbReference type="EMBL" id="CH445329">
    <property type="protein sequence ID" value="EAT89120.1"/>
    <property type="molecule type" value="Genomic_DNA"/>
</dbReference>
<evidence type="ECO:0000313" key="1">
    <source>
        <dbReference type="EMBL" id="EAT89120.1"/>
    </source>
</evidence>
<dbReference type="RefSeq" id="XP_001794460.1">
    <property type="nucleotide sequence ID" value="XM_001794408.1"/>
</dbReference>
<dbReference type="InParanoid" id="Q0UWE9"/>
<dbReference type="VEuPathDB" id="FungiDB:JI435_039160"/>
<protein>
    <submittedName>
        <fullName evidence="1">Uncharacterized protein</fullName>
    </submittedName>
</protein>
<accession>Q0UWE9</accession>
<sequence length="251" mass="27583">MSDVLAYRAVPEAVELKQVVRLAGADAVLTIPTFLFPHHEHIFPVKRTDFQLMEMEEAIKLIAGTPKARQALKEYEKLKKDEASMHVSAHAHLPAQFHQDLLNFVAAIVKATKVIESDKSFEEAKVLRELKRVSAASGDSDVDSVASVDTTTTTNTNDTTTTVNSDKGFKNFLKKVDTGFKDASAKTMVGMRKAGANTVSAMANDRWIASLVGKITRKLEKAQGEVGYSGDVPIALDKYRVRHESLTKILP</sequence>
<dbReference type="AlphaFoldDB" id="Q0UWE9"/>
<dbReference type="KEGG" id="pno:SNOG_03915"/>
<gene>
    <name evidence="1" type="ORF">SNOG_03915</name>
</gene>
<proteinExistence type="predicted"/>
<organism evidence="1 2">
    <name type="scientific">Phaeosphaeria nodorum (strain SN15 / ATCC MYA-4574 / FGSC 10173)</name>
    <name type="common">Glume blotch fungus</name>
    <name type="synonym">Parastagonospora nodorum</name>
    <dbReference type="NCBI Taxonomy" id="321614"/>
    <lineage>
        <taxon>Eukaryota</taxon>
        <taxon>Fungi</taxon>
        <taxon>Dikarya</taxon>
        <taxon>Ascomycota</taxon>
        <taxon>Pezizomycotina</taxon>
        <taxon>Dothideomycetes</taxon>
        <taxon>Pleosporomycetidae</taxon>
        <taxon>Pleosporales</taxon>
        <taxon>Pleosporineae</taxon>
        <taxon>Phaeosphaeriaceae</taxon>
        <taxon>Parastagonospora</taxon>
    </lineage>
</organism>
<dbReference type="STRING" id="321614.Q0UWE9"/>
<reference evidence="2" key="1">
    <citation type="journal article" date="2007" name="Plant Cell">
        <title>Dothideomycete-plant interactions illuminated by genome sequencing and EST analysis of the wheat pathogen Stagonospora nodorum.</title>
        <authorList>
            <person name="Hane J.K."/>
            <person name="Lowe R.G."/>
            <person name="Solomon P.S."/>
            <person name="Tan K.C."/>
            <person name="Schoch C.L."/>
            <person name="Spatafora J.W."/>
            <person name="Crous P.W."/>
            <person name="Kodira C."/>
            <person name="Birren B.W."/>
            <person name="Galagan J.E."/>
            <person name="Torriani S.F."/>
            <person name="McDonald B.A."/>
            <person name="Oliver R.P."/>
        </authorList>
    </citation>
    <scope>NUCLEOTIDE SEQUENCE [LARGE SCALE GENOMIC DNA]</scope>
    <source>
        <strain evidence="2">SN15 / ATCC MYA-4574 / FGSC 10173</strain>
    </source>
</reference>